<gene>
    <name evidence="1" type="ORF">SAMN05444581_10254</name>
</gene>
<evidence type="ECO:0000313" key="1">
    <source>
        <dbReference type="EMBL" id="SFK09599.1"/>
    </source>
</evidence>
<dbReference type="EMBL" id="FOSN01000002">
    <property type="protein sequence ID" value="SFK09599.1"/>
    <property type="molecule type" value="Genomic_DNA"/>
</dbReference>
<proteinExistence type="predicted"/>
<sequence>MSSFLSSAILTVALAGMVCSLPGLSSNAERVRAVVRARRPENSRRVAAKD</sequence>
<evidence type="ECO:0000313" key="2">
    <source>
        <dbReference type="Proteomes" id="UP000198755"/>
    </source>
</evidence>
<organism evidence="1 2">
    <name type="scientific">Methylocapsa palsarum</name>
    <dbReference type="NCBI Taxonomy" id="1612308"/>
    <lineage>
        <taxon>Bacteria</taxon>
        <taxon>Pseudomonadati</taxon>
        <taxon>Pseudomonadota</taxon>
        <taxon>Alphaproteobacteria</taxon>
        <taxon>Hyphomicrobiales</taxon>
        <taxon>Beijerinckiaceae</taxon>
        <taxon>Methylocapsa</taxon>
    </lineage>
</organism>
<protein>
    <submittedName>
        <fullName evidence="1">Uncharacterized protein</fullName>
    </submittedName>
</protein>
<keyword evidence="2" id="KW-1185">Reference proteome</keyword>
<accession>A0A1I3WQZ0</accession>
<dbReference type="RefSeq" id="WP_175492478.1">
    <property type="nucleotide sequence ID" value="NZ_FOSN01000002.1"/>
</dbReference>
<reference evidence="1 2" key="1">
    <citation type="submission" date="2016-10" db="EMBL/GenBank/DDBJ databases">
        <authorList>
            <person name="de Groot N.N."/>
        </authorList>
    </citation>
    <scope>NUCLEOTIDE SEQUENCE [LARGE SCALE GENOMIC DNA]</scope>
    <source>
        <strain evidence="1 2">NE2</strain>
    </source>
</reference>
<dbReference type="Proteomes" id="UP000198755">
    <property type="component" value="Unassembled WGS sequence"/>
</dbReference>
<dbReference type="AlphaFoldDB" id="A0A1I3WQZ0"/>
<name>A0A1I3WQZ0_9HYPH</name>